<dbReference type="EMBL" id="JAANIT010014610">
    <property type="protein sequence ID" value="KAG1521238.1"/>
    <property type="molecule type" value="Genomic_DNA"/>
</dbReference>
<feature type="compositionally biased region" description="Polar residues" evidence="1">
    <location>
        <begin position="7"/>
        <end position="17"/>
    </location>
</feature>
<dbReference type="Proteomes" id="UP000717996">
    <property type="component" value="Unassembled WGS sequence"/>
</dbReference>
<accession>A0A9P6XL98</accession>
<proteinExistence type="predicted"/>
<sequence length="66" mass="7192">MWPQIRVWQNTATTATPIASRAEDSPEASQRGTSEPRPYSTATAHRPSHSHVAAEHEGRGGQQQQG</sequence>
<protein>
    <submittedName>
        <fullName evidence="2">Uncharacterized protein</fullName>
    </submittedName>
</protein>
<gene>
    <name evidence="2" type="ORF">G6F51_014694</name>
</gene>
<evidence type="ECO:0000256" key="1">
    <source>
        <dbReference type="SAM" id="MobiDB-lite"/>
    </source>
</evidence>
<name>A0A9P6XL98_RHIOR</name>
<feature type="region of interest" description="Disordered" evidence="1">
    <location>
        <begin position="1"/>
        <end position="66"/>
    </location>
</feature>
<evidence type="ECO:0000313" key="2">
    <source>
        <dbReference type="EMBL" id="KAG1521238.1"/>
    </source>
</evidence>
<comment type="caution">
    <text evidence="2">The sequence shown here is derived from an EMBL/GenBank/DDBJ whole genome shotgun (WGS) entry which is preliminary data.</text>
</comment>
<organism evidence="2 3">
    <name type="scientific">Rhizopus oryzae</name>
    <name type="common">Mucormycosis agent</name>
    <name type="synonym">Rhizopus arrhizus var. delemar</name>
    <dbReference type="NCBI Taxonomy" id="64495"/>
    <lineage>
        <taxon>Eukaryota</taxon>
        <taxon>Fungi</taxon>
        <taxon>Fungi incertae sedis</taxon>
        <taxon>Mucoromycota</taxon>
        <taxon>Mucoromycotina</taxon>
        <taxon>Mucoromycetes</taxon>
        <taxon>Mucorales</taxon>
        <taxon>Mucorineae</taxon>
        <taxon>Rhizopodaceae</taxon>
        <taxon>Rhizopus</taxon>
    </lineage>
</organism>
<evidence type="ECO:0000313" key="3">
    <source>
        <dbReference type="Proteomes" id="UP000717996"/>
    </source>
</evidence>
<dbReference type="AlphaFoldDB" id="A0A9P6XL98"/>
<reference evidence="2" key="1">
    <citation type="journal article" date="2020" name="Microb. Genom.">
        <title>Genetic diversity of clinical and environmental Mucorales isolates obtained from an investigation of mucormycosis cases among solid organ transplant recipients.</title>
        <authorList>
            <person name="Nguyen M.H."/>
            <person name="Kaul D."/>
            <person name="Muto C."/>
            <person name="Cheng S.J."/>
            <person name="Richter R.A."/>
            <person name="Bruno V.M."/>
            <person name="Liu G."/>
            <person name="Beyhan S."/>
            <person name="Sundermann A.J."/>
            <person name="Mounaud S."/>
            <person name="Pasculle A.W."/>
            <person name="Nierman W.C."/>
            <person name="Driscoll E."/>
            <person name="Cumbie R."/>
            <person name="Clancy C.J."/>
            <person name="Dupont C.L."/>
        </authorList>
    </citation>
    <scope>NUCLEOTIDE SEQUENCE</scope>
    <source>
        <strain evidence="2">GL16</strain>
    </source>
</reference>